<dbReference type="SMART" id="SM00490">
    <property type="entry name" value="HELICc"/>
    <property type="match status" value="1"/>
</dbReference>
<dbReference type="InterPro" id="IPR007527">
    <property type="entry name" value="Znf_SWIM"/>
</dbReference>
<evidence type="ECO:0000313" key="8">
    <source>
        <dbReference type="Proteomes" id="UP000321303"/>
    </source>
</evidence>
<dbReference type="OrthoDB" id="9760715at2"/>
<dbReference type="GO" id="GO:0005524">
    <property type="term" value="F:ATP binding"/>
    <property type="evidence" value="ECO:0007669"/>
    <property type="project" value="InterPro"/>
</dbReference>
<keyword evidence="3" id="KW-0479">Metal-binding</keyword>
<dbReference type="CDD" id="cd18793">
    <property type="entry name" value="SF2_C_SNF"/>
    <property type="match status" value="1"/>
</dbReference>
<dbReference type="GO" id="GO:0016787">
    <property type="term" value="F:hydrolase activity"/>
    <property type="evidence" value="ECO:0007669"/>
    <property type="project" value="UniProtKB-KW"/>
</dbReference>
<dbReference type="Proteomes" id="UP000321303">
    <property type="component" value="Unassembled WGS sequence"/>
</dbReference>
<sequence>MSLDPAAELAIALDSGNWAHYFDAQSRKRGQALARQGRVTLGGLEHTDQTYFLNGSVDGNTGNYSVQAFIQQQDRRLALFTSCDCPVHMNCKHGVALIQTFMNEVMPHTPTDPISESAAESDITQAHERQWQRWLNRFNKTHEDDAQNVESDRRLALFLSLDKGYRAISVQIAAVWLRPSRALKGAAAKRWVDPIGIQRQPTGLKPAPASGWPEGVEENLQLLLQGAPQRHRDIRTIEEYPLATDLQQRALLRLLESTEPPPIFHNKQTGAALHYTPDRTLTLDWQLGEDGLQHPVALLDDVPVDNHRVALVAIGNALWQFDLNQACFGPVEGDTTLFTQLEMAPGLPPEKAAWLAQQLEQMPQRPKQLKAPAAPVKRQINDVKPTLSMHMQLLALAQPNRAAPTDTLGLGILRIDYDGISVPLDDTSQVHFQQGNELVDITRQPETEKALVRQLPSGMAPLVTLLAQSNQPSEDFDPASMVLLRDQQLPTHIEEWPDCLATPDEWWPMIHQLRQQGVAITFDDDFPDEPTYLTPDAWYGELEEGGGGWFTLSLDIDLEGERVSLLPLLGQLLDHPDFPIEPEPGEVEDATWNVALGDNHFAVLPLGRLRELMSPIIDWLRDNPGRETLALPVTQASQLDALAKQEQWQGRENVQQLAAALHQLPPALPTPEAFAGTLRPYQAEGIAWLRFLATLNIGGILADDMGLGKTIQVLAHILDERQRGNLNGPVLIVATTSLVGNWQAETARFVPTLSALAVVGSKAARARLLERMGSADIVITTYPLLIRDIEALSAQRFSLAVFDEAQAIKNPAAQTAKAVRGLNAERRLALTGTPLENHLGELWAELDAINPGFLGSQQWFGQHYRRPIEQHADSDARARLLRRIRPLLLRRTKQEVLTDLPEKTDIQRSVELVGKQRELYESLRIAQHERLRQSIEKRGLAQSGIVMLDALLKLRQVCCDPRLVKLDSAQRVTRSVKLELLRELLPELIDEGRHILVFSQFTEMLDLISDALQQDKIAHLMLTGQTPNAKRSDYVTQFQRGDVPVFLISLKAGGVGLNLTQADTVIHYDPWWNPAVEAQATGRAHRIGQQNPVFVYKLVASGTVEERIMALQTHKADLASSILAPETHPQDDKGKLAFDENDLAELFAPLDA</sequence>
<feature type="domain" description="SWIM-type" evidence="4">
    <location>
        <begin position="64"/>
        <end position="102"/>
    </location>
</feature>
<organism evidence="7 8">
    <name type="scientific">Halovibrio variabilis</name>
    <dbReference type="NCBI Taxonomy" id="31910"/>
    <lineage>
        <taxon>Bacteria</taxon>
        <taxon>Pseudomonadati</taxon>
        <taxon>Pseudomonadota</taxon>
        <taxon>Gammaproteobacteria</taxon>
        <taxon>Oceanospirillales</taxon>
        <taxon>Halomonadaceae</taxon>
        <taxon>Halovibrio</taxon>
    </lineage>
</organism>
<dbReference type="PROSITE" id="PS51192">
    <property type="entry name" value="HELICASE_ATP_BIND_1"/>
    <property type="match status" value="1"/>
</dbReference>
<dbReference type="RefSeq" id="WP_146874890.1">
    <property type="nucleotide sequence ID" value="NZ_BJXV01000009.1"/>
</dbReference>
<reference evidence="7 8" key="1">
    <citation type="submission" date="2019-07" db="EMBL/GenBank/DDBJ databases">
        <title>Whole genome shotgun sequence of Halomonas variabilis NBRC 102410.</title>
        <authorList>
            <person name="Hosoyama A."/>
            <person name="Uohara A."/>
            <person name="Ohji S."/>
            <person name="Ichikawa N."/>
        </authorList>
    </citation>
    <scope>NUCLEOTIDE SEQUENCE [LARGE SCALE GENOMIC DNA]</scope>
    <source>
        <strain evidence="7 8">NBRC 102410</strain>
    </source>
</reference>
<keyword evidence="3" id="KW-0862">Zinc</keyword>
<evidence type="ECO:0000259" key="5">
    <source>
        <dbReference type="PROSITE" id="PS51192"/>
    </source>
</evidence>
<comment type="caution">
    <text evidence="7">The sequence shown here is derived from an EMBL/GenBank/DDBJ whole genome shotgun (WGS) entry which is preliminary data.</text>
</comment>
<keyword evidence="2" id="KW-0067">ATP-binding</keyword>
<dbReference type="PROSITE" id="PS50966">
    <property type="entry name" value="ZF_SWIM"/>
    <property type="match status" value="1"/>
</dbReference>
<proteinExistence type="predicted"/>
<dbReference type="GO" id="GO:0008270">
    <property type="term" value="F:zinc ion binding"/>
    <property type="evidence" value="ECO:0007669"/>
    <property type="project" value="UniProtKB-KW"/>
</dbReference>
<dbReference type="Gene3D" id="3.40.50.300">
    <property type="entry name" value="P-loop containing nucleotide triphosphate hydrolases"/>
    <property type="match status" value="1"/>
</dbReference>
<evidence type="ECO:0008006" key="9">
    <source>
        <dbReference type="Google" id="ProtNLM"/>
    </source>
</evidence>
<keyword evidence="8" id="KW-1185">Reference proteome</keyword>
<dbReference type="PROSITE" id="PS51194">
    <property type="entry name" value="HELICASE_CTER"/>
    <property type="match status" value="1"/>
</dbReference>
<dbReference type="SUPFAM" id="SSF52540">
    <property type="entry name" value="P-loop containing nucleoside triphosphate hydrolases"/>
    <property type="match status" value="2"/>
</dbReference>
<gene>
    <name evidence="7" type="ORF">HVA01_17140</name>
</gene>
<dbReference type="Gene3D" id="3.40.50.10810">
    <property type="entry name" value="Tandem AAA-ATPase domain"/>
    <property type="match status" value="1"/>
</dbReference>
<keyword evidence="2" id="KW-0547">Nucleotide-binding</keyword>
<dbReference type="InterPro" id="IPR000330">
    <property type="entry name" value="SNF2_N"/>
</dbReference>
<evidence type="ECO:0000259" key="4">
    <source>
        <dbReference type="PROSITE" id="PS50966"/>
    </source>
</evidence>
<evidence type="ECO:0000313" key="7">
    <source>
        <dbReference type="EMBL" id="GEN28068.1"/>
    </source>
</evidence>
<dbReference type="AlphaFoldDB" id="A0A511UQW5"/>
<keyword evidence="1" id="KW-0378">Hydrolase</keyword>
<name>A0A511UQW5_9GAMM</name>
<feature type="domain" description="Helicase ATP-binding" evidence="5">
    <location>
        <begin position="690"/>
        <end position="852"/>
    </location>
</feature>
<dbReference type="Pfam" id="PF00271">
    <property type="entry name" value="Helicase_C"/>
    <property type="match status" value="1"/>
</dbReference>
<dbReference type="Pfam" id="PF00176">
    <property type="entry name" value="SNF2-rel_dom"/>
    <property type="match status" value="1"/>
</dbReference>
<protein>
    <recommendedName>
        <fullName evidence="9">Helicase</fullName>
    </recommendedName>
</protein>
<feature type="domain" description="Helicase C-terminal" evidence="6">
    <location>
        <begin position="980"/>
        <end position="1135"/>
    </location>
</feature>
<evidence type="ECO:0000256" key="1">
    <source>
        <dbReference type="ARBA" id="ARBA00022801"/>
    </source>
</evidence>
<dbReference type="SMART" id="SM00487">
    <property type="entry name" value="DEXDc"/>
    <property type="match status" value="1"/>
</dbReference>
<dbReference type="InterPro" id="IPR027417">
    <property type="entry name" value="P-loop_NTPase"/>
</dbReference>
<evidence type="ECO:0000259" key="6">
    <source>
        <dbReference type="PROSITE" id="PS51194"/>
    </source>
</evidence>
<dbReference type="GO" id="GO:0004386">
    <property type="term" value="F:helicase activity"/>
    <property type="evidence" value="ECO:0007669"/>
    <property type="project" value="UniProtKB-KW"/>
</dbReference>
<evidence type="ECO:0000256" key="3">
    <source>
        <dbReference type="PROSITE-ProRule" id="PRU00325"/>
    </source>
</evidence>
<dbReference type="InterPro" id="IPR001650">
    <property type="entry name" value="Helicase_C-like"/>
</dbReference>
<dbReference type="EMBL" id="BJXV01000009">
    <property type="protein sequence ID" value="GEN28068.1"/>
    <property type="molecule type" value="Genomic_DNA"/>
</dbReference>
<dbReference type="InterPro" id="IPR038718">
    <property type="entry name" value="SNF2-like_sf"/>
</dbReference>
<dbReference type="PANTHER" id="PTHR10799">
    <property type="entry name" value="SNF2/RAD54 HELICASE FAMILY"/>
    <property type="match status" value="1"/>
</dbReference>
<dbReference type="InterPro" id="IPR014001">
    <property type="entry name" value="Helicase_ATP-bd"/>
</dbReference>
<accession>A0A511UQW5</accession>
<dbReference type="InterPro" id="IPR049730">
    <property type="entry name" value="SNF2/RAD54-like_C"/>
</dbReference>
<keyword evidence="2" id="KW-0347">Helicase</keyword>
<keyword evidence="3" id="KW-0863">Zinc-finger</keyword>
<evidence type="ECO:0000256" key="2">
    <source>
        <dbReference type="ARBA" id="ARBA00022806"/>
    </source>
</evidence>